<dbReference type="InterPro" id="IPR000477">
    <property type="entry name" value="RT_dom"/>
</dbReference>
<evidence type="ECO:0000313" key="2">
    <source>
        <dbReference type="EnsemblPlants" id="AET6Gv20989600.1"/>
    </source>
</evidence>
<dbReference type="EnsemblPlants" id="AET6Gv20989600.1">
    <property type="protein sequence ID" value="AET6Gv20989600.1"/>
    <property type="gene ID" value="AET6Gv20989600"/>
</dbReference>
<keyword evidence="3" id="KW-1185">Reference proteome</keyword>
<dbReference type="Pfam" id="PF00078">
    <property type="entry name" value="RVT_1"/>
    <property type="match status" value="1"/>
</dbReference>
<dbReference type="STRING" id="200361.A0A453Q663"/>
<reference evidence="2" key="4">
    <citation type="submission" date="2019-03" db="UniProtKB">
        <authorList>
            <consortium name="EnsemblPlants"/>
        </authorList>
    </citation>
    <scope>IDENTIFICATION</scope>
</reference>
<proteinExistence type="predicted"/>
<reference evidence="2" key="5">
    <citation type="journal article" date="2021" name="G3 (Bethesda)">
        <title>Aegilops tauschii genome assembly Aet v5.0 features greater sequence contiguity and improved annotation.</title>
        <authorList>
            <person name="Wang L."/>
            <person name="Zhu T."/>
            <person name="Rodriguez J.C."/>
            <person name="Deal K.R."/>
            <person name="Dubcovsky J."/>
            <person name="McGuire P.E."/>
            <person name="Lux T."/>
            <person name="Spannagl M."/>
            <person name="Mayer K.F.X."/>
            <person name="Baldrich P."/>
            <person name="Meyers B.C."/>
            <person name="Huo N."/>
            <person name="Gu Y.Q."/>
            <person name="Zhou H."/>
            <person name="Devos K.M."/>
            <person name="Bennetzen J.L."/>
            <person name="Unver T."/>
            <person name="Budak H."/>
            <person name="Gulick P.J."/>
            <person name="Galiba G."/>
            <person name="Kalapos B."/>
            <person name="Nelson D.R."/>
            <person name="Li P."/>
            <person name="You F.M."/>
            <person name="Luo M.C."/>
            <person name="Dvorak J."/>
        </authorList>
    </citation>
    <scope>NUCLEOTIDE SEQUENCE [LARGE SCALE GENOMIC DNA]</scope>
    <source>
        <strain evidence="2">cv. AL8/78</strain>
    </source>
</reference>
<evidence type="ECO:0000259" key="1">
    <source>
        <dbReference type="PROSITE" id="PS50878"/>
    </source>
</evidence>
<dbReference type="PANTHER" id="PTHR46890">
    <property type="entry name" value="NON-LTR RETROLELEMENT REVERSE TRANSCRIPTASE-LIKE PROTEIN-RELATED"/>
    <property type="match status" value="1"/>
</dbReference>
<dbReference type="SUPFAM" id="SSF56672">
    <property type="entry name" value="DNA/RNA polymerases"/>
    <property type="match status" value="1"/>
</dbReference>
<accession>A0A453Q663</accession>
<dbReference type="AlphaFoldDB" id="A0A453Q663"/>
<feature type="domain" description="Reverse transcriptase" evidence="1">
    <location>
        <begin position="89"/>
        <end position="371"/>
    </location>
</feature>
<organism evidence="2 3">
    <name type="scientific">Aegilops tauschii subsp. strangulata</name>
    <name type="common">Goatgrass</name>
    <dbReference type="NCBI Taxonomy" id="200361"/>
    <lineage>
        <taxon>Eukaryota</taxon>
        <taxon>Viridiplantae</taxon>
        <taxon>Streptophyta</taxon>
        <taxon>Embryophyta</taxon>
        <taxon>Tracheophyta</taxon>
        <taxon>Spermatophyta</taxon>
        <taxon>Magnoliopsida</taxon>
        <taxon>Liliopsida</taxon>
        <taxon>Poales</taxon>
        <taxon>Poaceae</taxon>
        <taxon>BOP clade</taxon>
        <taxon>Pooideae</taxon>
        <taxon>Triticodae</taxon>
        <taxon>Triticeae</taxon>
        <taxon>Triticinae</taxon>
        <taxon>Aegilops</taxon>
    </lineage>
</organism>
<reference evidence="3" key="1">
    <citation type="journal article" date="2014" name="Science">
        <title>Ancient hybridizations among the ancestral genomes of bread wheat.</title>
        <authorList>
            <consortium name="International Wheat Genome Sequencing Consortium,"/>
            <person name="Marcussen T."/>
            <person name="Sandve S.R."/>
            <person name="Heier L."/>
            <person name="Spannagl M."/>
            <person name="Pfeifer M."/>
            <person name="Jakobsen K.S."/>
            <person name="Wulff B.B."/>
            <person name="Steuernagel B."/>
            <person name="Mayer K.F."/>
            <person name="Olsen O.A."/>
        </authorList>
    </citation>
    <scope>NUCLEOTIDE SEQUENCE [LARGE SCALE GENOMIC DNA]</scope>
    <source>
        <strain evidence="3">cv. AL8/78</strain>
    </source>
</reference>
<name>A0A453Q663_AEGTS</name>
<dbReference type="Gramene" id="AET6Gv20989600.1">
    <property type="protein sequence ID" value="AET6Gv20989600.1"/>
    <property type="gene ID" value="AET6Gv20989600"/>
</dbReference>
<dbReference type="InterPro" id="IPR043502">
    <property type="entry name" value="DNA/RNA_pol_sf"/>
</dbReference>
<dbReference type="CDD" id="cd01650">
    <property type="entry name" value="RT_nLTR_like"/>
    <property type="match status" value="1"/>
</dbReference>
<reference evidence="3" key="2">
    <citation type="journal article" date="2017" name="Nat. Plants">
        <title>The Aegilops tauschii genome reveals multiple impacts of transposons.</title>
        <authorList>
            <person name="Zhao G."/>
            <person name="Zou C."/>
            <person name="Li K."/>
            <person name="Wang K."/>
            <person name="Li T."/>
            <person name="Gao L."/>
            <person name="Zhang X."/>
            <person name="Wang H."/>
            <person name="Yang Z."/>
            <person name="Liu X."/>
            <person name="Jiang W."/>
            <person name="Mao L."/>
            <person name="Kong X."/>
            <person name="Jiao Y."/>
            <person name="Jia J."/>
        </authorList>
    </citation>
    <scope>NUCLEOTIDE SEQUENCE [LARGE SCALE GENOMIC DNA]</scope>
    <source>
        <strain evidence="3">cv. AL8/78</strain>
    </source>
</reference>
<dbReference type="InterPro" id="IPR052343">
    <property type="entry name" value="Retrotransposon-Effector_Assoc"/>
</dbReference>
<protein>
    <recommendedName>
        <fullName evidence="1">Reverse transcriptase domain-containing protein</fullName>
    </recommendedName>
</protein>
<dbReference type="Proteomes" id="UP000015105">
    <property type="component" value="Chromosome 6D"/>
</dbReference>
<evidence type="ECO:0000313" key="3">
    <source>
        <dbReference type="Proteomes" id="UP000015105"/>
    </source>
</evidence>
<reference evidence="2" key="3">
    <citation type="journal article" date="2017" name="Nature">
        <title>Genome sequence of the progenitor of the wheat D genome Aegilops tauschii.</title>
        <authorList>
            <person name="Luo M.C."/>
            <person name="Gu Y.Q."/>
            <person name="Puiu D."/>
            <person name="Wang H."/>
            <person name="Twardziok S.O."/>
            <person name="Deal K.R."/>
            <person name="Huo N."/>
            <person name="Zhu T."/>
            <person name="Wang L."/>
            <person name="Wang Y."/>
            <person name="McGuire P.E."/>
            <person name="Liu S."/>
            <person name="Long H."/>
            <person name="Ramasamy R.K."/>
            <person name="Rodriguez J.C."/>
            <person name="Van S.L."/>
            <person name="Yuan L."/>
            <person name="Wang Z."/>
            <person name="Xia Z."/>
            <person name="Xiao L."/>
            <person name="Anderson O.D."/>
            <person name="Ouyang S."/>
            <person name="Liang Y."/>
            <person name="Zimin A.V."/>
            <person name="Pertea G."/>
            <person name="Qi P."/>
            <person name="Bennetzen J.L."/>
            <person name="Dai X."/>
            <person name="Dawson M.W."/>
            <person name="Muller H.G."/>
            <person name="Kugler K."/>
            <person name="Rivarola-Duarte L."/>
            <person name="Spannagl M."/>
            <person name="Mayer K.F.X."/>
            <person name="Lu F.H."/>
            <person name="Bevan M.W."/>
            <person name="Leroy P."/>
            <person name="Li P."/>
            <person name="You F.M."/>
            <person name="Sun Q."/>
            <person name="Liu Z."/>
            <person name="Lyons E."/>
            <person name="Wicker T."/>
            <person name="Salzberg S.L."/>
            <person name="Devos K.M."/>
            <person name="Dvorak J."/>
        </authorList>
    </citation>
    <scope>NUCLEOTIDE SEQUENCE [LARGE SCALE GENOMIC DNA]</scope>
    <source>
        <strain evidence="2">cv. AL8/78</strain>
    </source>
</reference>
<dbReference type="PROSITE" id="PS50878">
    <property type="entry name" value="RT_POL"/>
    <property type="match status" value="1"/>
</dbReference>
<sequence length="534" mass="59935">MERMATSYFQEVFTKDLTLTPTGVLDSIAPKVTQGMNDMLCAPFSEEDVSNALFQIGPIKAPGNDGLPARFFQRNWAVLKTEIIAAVLDFFKSGVMPEGVNDTAIVLIPKVPYPKELKDFRPISLCNVLYKIVSKCLVNRLRPLLGELISENQSAFIPGRLISDNSIIAFECIHHIQTMKTNSPAACAYKLDLSKAYDRVDWEFLEQALIKWGFSMEWISWIMACVKSVKYSVKFNGKLLESFTPSRGLRQGDPLSPFLFLFIADALSSLLSKSVNEGELKGVSICRGAPVISHPLFADDTMLLFEATSHQATIVKGLLNTYAKAMGQLINPEKCSILFSDNCVEAVAEEMKGILEVTQQVFEPKYLGLPVPEGRVHKGQFETVQDRLRKRLVDWCEQYVSSGNKEILIKAVAQAIPTYVMSVFRLPASVCDDLTRLMRQYWWGVENGKRKMAWLSWEKMTLPKDMGGMGFRDLRAFNQALLAKQAWRLLHSPDSLCARLLRAKYYPNGNLLDTVFLSSSSAVWKGITHGLDLL</sequence>
<dbReference type="PANTHER" id="PTHR46890:SF48">
    <property type="entry name" value="RNA-DIRECTED DNA POLYMERASE"/>
    <property type="match status" value="1"/>
</dbReference>